<evidence type="ECO:0000313" key="2">
    <source>
        <dbReference type="Proteomes" id="UP000004925"/>
    </source>
</evidence>
<organism evidence="1 2">
    <name type="scientific">Fusobacterium vincentii 4_1_13</name>
    <dbReference type="NCBI Taxonomy" id="469606"/>
    <lineage>
        <taxon>Bacteria</taxon>
        <taxon>Fusobacteriati</taxon>
        <taxon>Fusobacteriota</taxon>
        <taxon>Fusobacteriia</taxon>
        <taxon>Fusobacteriales</taxon>
        <taxon>Fusobacteriaceae</taxon>
        <taxon>Fusobacterium</taxon>
    </lineage>
</organism>
<dbReference type="eggNOG" id="ENOG5033T1F">
    <property type="taxonomic scope" value="Bacteria"/>
</dbReference>
<dbReference type="AlphaFoldDB" id="A0A0M1VW38"/>
<dbReference type="RefSeq" id="WP_008803403.1">
    <property type="nucleotide sequence ID" value="NZ_KQ235738.1"/>
</dbReference>
<dbReference type="EMBL" id="ACDE02000023">
    <property type="protein sequence ID" value="EEO40886.1"/>
    <property type="molecule type" value="Genomic_DNA"/>
</dbReference>
<protein>
    <submittedName>
        <fullName evidence="1">Uncharacterized protein</fullName>
    </submittedName>
</protein>
<reference evidence="1 2" key="1">
    <citation type="submission" date="2011-10" db="EMBL/GenBank/DDBJ databases">
        <title>The Genome Sequence of Fusobacterium sp. 4_1_13.</title>
        <authorList>
            <consortium name="The Broad Institute Genome Sequencing Platform"/>
            <person name="Earl A."/>
            <person name="Ward D."/>
            <person name="Feldgarden M."/>
            <person name="Gevers D."/>
            <person name="Strauss J."/>
            <person name="Ambrose C."/>
            <person name="Allen-Vercoe E."/>
            <person name="Young S.K."/>
            <person name="Zeng Q."/>
            <person name="Gargeya S."/>
            <person name="Fitzgerald M."/>
            <person name="Haas B."/>
            <person name="Abouelleil A."/>
            <person name="Alvarado L."/>
            <person name="Arachchi H.M."/>
            <person name="Berlin A."/>
            <person name="Brown A."/>
            <person name="Chapman S.B."/>
            <person name="Chen Z."/>
            <person name="Dunbar C."/>
            <person name="Freedman E."/>
            <person name="Gearin G."/>
            <person name="Goldberg J."/>
            <person name="Griggs A."/>
            <person name="Gujja S."/>
            <person name="Heiman D."/>
            <person name="Howarth C."/>
            <person name="Larson L."/>
            <person name="Lui A."/>
            <person name="MacDonald P.J."/>
            <person name="Montmayeur A."/>
            <person name="Murphy C."/>
            <person name="Neiman D."/>
            <person name="Pearson M."/>
            <person name="Priest M."/>
            <person name="Roberts A."/>
            <person name="Saif S."/>
            <person name="Shea T."/>
            <person name="Shenoy N."/>
            <person name="Sisk P."/>
            <person name="Stolte C."/>
            <person name="Sykes S."/>
            <person name="Wortman J."/>
            <person name="Nusbaum C."/>
            <person name="Birren B."/>
        </authorList>
    </citation>
    <scope>NUCLEOTIDE SEQUENCE [LARGE SCALE GENOMIC DNA]</scope>
    <source>
        <strain evidence="1 2">4_1_13</strain>
    </source>
</reference>
<evidence type="ECO:0000313" key="1">
    <source>
        <dbReference type="EMBL" id="EEO40886.1"/>
    </source>
</evidence>
<proteinExistence type="predicted"/>
<accession>A0A0M1VW38</accession>
<name>A0A0M1VW38_FUSVC</name>
<dbReference type="Proteomes" id="UP000004925">
    <property type="component" value="Unassembled WGS sequence"/>
</dbReference>
<dbReference type="HOGENOM" id="CLU_563553_0_0_0"/>
<comment type="caution">
    <text evidence="1">The sequence shown here is derived from an EMBL/GenBank/DDBJ whole genome shotgun (WGS) entry which is preliminary data.</text>
</comment>
<sequence>MKEDELEFVKERRENIFSILNDIFEFGSFLKGDNQEKKKNNKEDKQKSLKNYINSYDKTAKSQEAKKEILQYFCDALNKVTPKNKRYKIKEIEEIFEKIENLYNLSNFLYDKNLKFILGFPIFYSYISKINNFSKKWKDILLPFDLELEFMQLRIKGSFESFYKNNKEIFDESFAEITPQTLMNWRNGKNIISIVSIYKAIKSFENLSQKEEEFFQILYLKRIVWKIYEDMEKKNKEQFKQIIKIFFKIMYELSSQTINSDKEIMGKILKVMSEELNIQNKEKRLFLESYEKIEILDKNLKNSKLDFEKIITNSINRIKFNNNVYKFNDKYNVLKEDYSLVKHKKLLEELENKVQLKNYYEYSYYIYFLVDSYNLLNTKKGKYKTQEKKDSERFLEQLEKKYKGKLNDNKIEEYKENFDGKIKEIPKIFTIILEILPNQDLIMEILLRRISSNERLLNKVIKYLEENFNITLINGGGEKIWQQR</sequence>
<gene>
    <name evidence="1" type="ORF">FSCG_01599</name>
</gene>